<dbReference type="SUPFAM" id="SSF46785">
    <property type="entry name" value="Winged helix' DNA-binding domain"/>
    <property type="match status" value="1"/>
</dbReference>
<dbReference type="InterPro" id="IPR036388">
    <property type="entry name" value="WH-like_DNA-bd_sf"/>
</dbReference>
<sequence>MVRLEDLVIFVSAADRGSLSAAARQLDVSPAVASAALKRLEAEVGARLLARSTRSLRLSPDGERYLKFARGALAEVEAGRMAVARGRQTIGGELSLSIPSDLGRHVLIEWLDEFQARHRDVRLQIHIGDRVADMFKESVDVAVRYGVPEDSTLIVLPLAHTNRRVLVASPAYLARYGRPEHPDDLAHHNCLRFALSETVHSRWTFRRGEQSSVVTVDGDRVSDDGEIVRRWAVMGHGIAYKSRIDVLEDVRAGRLEAILSDYEAEVAPLNLVCAHRLMLSPTVNALRELLVERVQRYLSAG</sequence>
<comment type="similarity">
    <text evidence="1">Belongs to the LysR transcriptional regulatory family.</text>
</comment>
<dbReference type="EMBL" id="RBZU01000008">
    <property type="protein sequence ID" value="RKP51818.1"/>
    <property type="molecule type" value="Genomic_DNA"/>
</dbReference>
<evidence type="ECO:0000256" key="4">
    <source>
        <dbReference type="ARBA" id="ARBA00023163"/>
    </source>
</evidence>
<evidence type="ECO:0000256" key="1">
    <source>
        <dbReference type="ARBA" id="ARBA00009437"/>
    </source>
</evidence>
<dbReference type="InterPro" id="IPR036390">
    <property type="entry name" value="WH_DNA-bd_sf"/>
</dbReference>
<dbReference type="GO" id="GO:0006351">
    <property type="term" value="P:DNA-templated transcription"/>
    <property type="evidence" value="ECO:0007669"/>
    <property type="project" value="TreeGrafter"/>
</dbReference>
<dbReference type="Pfam" id="PF03466">
    <property type="entry name" value="LysR_substrate"/>
    <property type="match status" value="1"/>
</dbReference>
<dbReference type="RefSeq" id="WP_121088221.1">
    <property type="nucleotide sequence ID" value="NZ_RBZU01000008.1"/>
</dbReference>
<dbReference type="FunFam" id="3.40.190.290:FF:000001">
    <property type="entry name" value="Transcriptional regulator, LysR family"/>
    <property type="match status" value="1"/>
</dbReference>
<keyword evidence="7" id="KW-1185">Reference proteome</keyword>
<keyword evidence="2" id="KW-0805">Transcription regulation</keyword>
<feature type="domain" description="HTH lysR-type" evidence="5">
    <location>
        <begin position="2"/>
        <end position="59"/>
    </location>
</feature>
<evidence type="ECO:0000313" key="7">
    <source>
        <dbReference type="Proteomes" id="UP000270342"/>
    </source>
</evidence>
<keyword evidence="4" id="KW-0804">Transcription</keyword>
<dbReference type="GO" id="GO:0043565">
    <property type="term" value="F:sequence-specific DNA binding"/>
    <property type="evidence" value="ECO:0007669"/>
    <property type="project" value="TreeGrafter"/>
</dbReference>
<evidence type="ECO:0000259" key="5">
    <source>
        <dbReference type="PROSITE" id="PS50931"/>
    </source>
</evidence>
<dbReference type="PANTHER" id="PTHR30537">
    <property type="entry name" value="HTH-TYPE TRANSCRIPTIONAL REGULATOR"/>
    <property type="match status" value="1"/>
</dbReference>
<dbReference type="PROSITE" id="PS50931">
    <property type="entry name" value="HTH_LYSR"/>
    <property type="match status" value="1"/>
</dbReference>
<dbReference type="InterPro" id="IPR058163">
    <property type="entry name" value="LysR-type_TF_proteobact-type"/>
</dbReference>
<dbReference type="AlphaFoldDB" id="A0A494XMG8"/>
<reference evidence="6 7" key="1">
    <citation type="submission" date="2018-10" db="EMBL/GenBank/DDBJ databases">
        <title>Robbsia sp. DHC34, isolated from soil.</title>
        <authorList>
            <person name="Gao Z.-H."/>
            <person name="Qiu L.-H."/>
        </authorList>
    </citation>
    <scope>NUCLEOTIDE SEQUENCE [LARGE SCALE GENOMIC DNA]</scope>
    <source>
        <strain evidence="6 7">DHC34</strain>
    </source>
</reference>
<gene>
    <name evidence="6" type="ORF">D7S86_17840</name>
</gene>
<organism evidence="6 7">
    <name type="scientific">Pararobbsia silviterrae</name>
    <dbReference type="NCBI Taxonomy" id="1792498"/>
    <lineage>
        <taxon>Bacteria</taxon>
        <taxon>Pseudomonadati</taxon>
        <taxon>Pseudomonadota</taxon>
        <taxon>Betaproteobacteria</taxon>
        <taxon>Burkholderiales</taxon>
        <taxon>Burkholderiaceae</taxon>
        <taxon>Pararobbsia</taxon>
    </lineage>
</organism>
<keyword evidence="3" id="KW-0238">DNA-binding</keyword>
<protein>
    <submittedName>
        <fullName evidence="6">LysR family transcriptional regulator</fullName>
    </submittedName>
</protein>
<dbReference type="Gene3D" id="3.40.190.290">
    <property type="match status" value="1"/>
</dbReference>
<dbReference type="InterPro" id="IPR000847">
    <property type="entry name" value="LysR_HTH_N"/>
</dbReference>
<dbReference type="Pfam" id="PF00126">
    <property type="entry name" value="HTH_1"/>
    <property type="match status" value="1"/>
</dbReference>
<evidence type="ECO:0000256" key="2">
    <source>
        <dbReference type="ARBA" id="ARBA00023015"/>
    </source>
</evidence>
<dbReference type="PANTHER" id="PTHR30537:SF21">
    <property type="entry name" value="HTH-TYPE TRANSCRIPTIONAL REGULATOR SINR-RELATED"/>
    <property type="match status" value="1"/>
</dbReference>
<dbReference type="GO" id="GO:0003700">
    <property type="term" value="F:DNA-binding transcription factor activity"/>
    <property type="evidence" value="ECO:0007669"/>
    <property type="project" value="InterPro"/>
</dbReference>
<proteinExistence type="inferred from homology"/>
<accession>A0A494XMG8</accession>
<dbReference type="InterPro" id="IPR005119">
    <property type="entry name" value="LysR_subst-bd"/>
</dbReference>
<dbReference type="Gene3D" id="1.10.10.10">
    <property type="entry name" value="Winged helix-like DNA-binding domain superfamily/Winged helix DNA-binding domain"/>
    <property type="match status" value="1"/>
</dbReference>
<dbReference type="SUPFAM" id="SSF53850">
    <property type="entry name" value="Periplasmic binding protein-like II"/>
    <property type="match status" value="1"/>
</dbReference>
<evidence type="ECO:0000313" key="6">
    <source>
        <dbReference type="EMBL" id="RKP51818.1"/>
    </source>
</evidence>
<dbReference type="OrthoDB" id="9786526at2"/>
<evidence type="ECO:0000256" key="3">
    <source>
        <dbReference type="ARBA" id="ARBA00023125"/>
    </source>
</evidence>
<dbReference type="CDD" id="cd08422">
    <property type="entry name" value="PBP2_CrgA_like"/>
    <property type="match status" value="1"/>
</dbReference>
<dbReference type="Proteomes" id="UP000270342">
    <property type="component" value="Unassembled WGS sequence"/>
</dbReference>
<name>A0A494XMG8_9BURK</name>
<dbReference type="FunFam" id="1.10.10.10:FF:000001">
    <property type="entry name" value="LysR family transcriptional regulator"/>
    <property type="match status" value="1"/>
</dbReference>
<comment type="caution">
    <text evidence="6">The sequence shown here is derived from an EMBL/GenBank/DDBJ whole genome shotgun (WGS) entry which is preliminary data.</text>
</comment>